<feature type="transmembrane region" description="Helical" evidence="1">
    <location>
        <begin position="47"/>
        <end position="66"/>
    </location>
</feature>
<evidence type="ECO:0000313" key="3">
    <source>
        <dbReference type="Proteomes" id="UP000094707"/>
    </source>
</evidence>
<keyword evidence="1" id="KW-0472">Membrane</keyword>
<name>A0A1D3L0P4_9EURY</name>
<dbReference type="STRING" id="118062.MCBB_0658"/>
<organism evidence="2 3">
    <name type="scientific">Methanobacterium congolense</name>
    <dbReference type="NCBI Taxonomy" id="118062"/>
    <lineage>
        <taxon>Archaea</taxon>
        <taxon>Methanobacteriati</taxon>
        <taxon>Methanobacteriota</taxon>
        <taxon>Methanomada group</taxon>
        <taxon>Methanobacteria</taxon>
        <taxon>Methanobacteriales</taxon>
        <taxon>Methanobacteriaceae</taxon>
        <taxon>Methanobacterium</taxon>
    </lineage>
</organism>
<dbReference type="GeneID" id="30411513"/>
<dbReference type="Proteomes" id="UP000094707">
    <property type="component" value="Chromosome I"/>
</dbReference>
<keyword evidence="3" id="KW-1185">Reference proteome</keyword>
<dbReference type="PATRIC" id="fig|129848.4.peg.666"/>
<gene>
    <name evidence="2" type="ORF">MCBB_0658</name>
</gene>
<dbReference type="OrthoDB" id="107590at2157"/>
<evidence type="ECO:0000256" key="1">
    <source>
        <dbReference type="SAM" id="Phobius"/>
    </source>
</evidence>
<evidence type="ECO:0000313" key="2">
    <source>
        <dbReference type="EMBL" id="SCG85231.1"/>
    </source>
</evidence>
<dbReference type="KEGG" id="mcub:MCBB_0658"/>
<dbReference type="AlphaFoldDB" id="A0A1D3L0P4"/>
<accession>A0A1D3L0P4</accession>
<sequence>MKIKEILSDSLKYPISDWKKFLIFGIFSVLGGININYYFSILSTTNVTIPLLEIINFIFIILIIGIF</sequence>
<dbReference type="RefSeq" id="WP_071906422.1">
    <property type="nucleotide sequence ID" value="NZ_LT607756.1"/>
</dbReference>
<reference evidence="2 3" key="1">
    <citation type="submission" date="2016-08" db="EMBL/GenBank/DDBJ databases">
        <authorList>
            <person name="Seilhamer J.J."/>
        </authorList>
    </citation>
    <scope>NUCLEOTIDE SEQUENCE [LARGE SCALE GENOMIC DNA]</scope>
    <source>
        <strain evidence="2">Buetzberg</strain>
    </source>
</reference>
<proteinExistence type="predicted"/>
<protein>
    <submittedName>
        <fullName evidence="2">Region of a membrane-bound protein predicted to be embedded in the membrane</fullName>
    </submittedName>
</protein>
<dbReference type="EMBL" id="LT607756">
    <property type="protein sequence ID" value="SCG85231.1"/>
    <property type="molecule type" value="Genomic_DNA"/>
</dbReference>
<feature type="transmembrane region" description="Helical" evidence="1">
    <location>
        <begin position="21"/>
        <end position="41"/>
    </location>
</feature>
<keyword evidence="1" id="KW-1133">Transmembrane helix</keyword>
<keyword evidence="1" id="KW-0812">Transmembrane</keyword>